<evidence type="ECO:0000256" key="1">
    <source>
        <dbReference type="ARBA" id="ARBA00006525"/>
    </source>
</evidence>
<dbReference type="InterPro" id="IPR003488">
    <property type="entry name" value="DprA"/>
</dbReference>
<dbReference type="InterPro" id="IPR057666">
    <property type="entry name" value="DrpA_SLOG"/>
</dbReference>
<dbReference type="RefSeq" id="WP_302711849.1">
    <property type="nucleotide sequence ID" value="NZ_JAULRT010000035.1"/>
</dbReference>
<dbReference type="Gene3D" id="1.10.10.10">
    <property type="entry name" value="Winged helix-like DNA-binding domain superfamily/Winged helix DNA-binding domain"/>
    <property type="match status" value="1"/>
</dbReference>
<feature type="domain" description="Smf/DprA SLOG" evidence="2">
    <location>
        <begin position="44"/>
        <end position="252"/>
    </location>
</feature>
<reference evidence="4" key="1">
    <citation type="submission" date="2023-07" db="EMBL/GenBank/DDBJ databases">
        <title>Gilvimarinus algae sp. nov., isolated from the surface of Kelp.</title>
        <authorList>
            <person name="Sun Y.Y."/>
            <person name="Gong Y."/>
            <person name="Du Z.J."/>
        </authorList>
    </citation>
    <scope>NUCLEOTIDE SEQUENCE</scope>
    <source>
        <strain evidence="4">SDUM040014</strain>
    </source>
</reference>
<feature type="domain" description="DprA winged helix" evidence="3">
    <location>
        <begin position="266"/>
        <end position="314"/>
    </location>
</feature>
<dbReference type="NCBIfam" id="TIGR00732">
    <property type="entry name" value="dprA"/>
    <property type="match status" value="1"/>
</dbReference>
<evidence type="ECO:0000259" key="2">
    <source>
        <dbReference type="Pfam" id="PF02481"/>
    </source>
</evidence>
<comment type="caution">
    <text evidence="4">The sequence shown here is derived from an EMBL/GenBank/DDBJ whole genome shotgun (WGS) entry which is preliminary data.</text>
</comment>
<evidence type="ECO:0000313" key="5">
    <source>
        <dbReference type="Proteomes" id="UP001168380"/>
    </source>
</evidence>
<dbReference type="Proteomes" id="UP001168380">
    <property type="component" value="Unassembled WGS sequence"/>
</dbReference>
<dbReference type="SUPFAM" id="SSF102405">
    <property type="entry name" value="MCP/YpsA-like"/>
    <property type="match status" value="1"/>
</dbReference>
<dbReference type="Pfam" id="PF02481">
    <property type="entry name" value="DNA_processg_A"/>
    <property type="match status" value="1"/>
</dbReference>
<name>A0ABT8TCG4_9GAMM</name>
<evidence type="ECO:0000313" key="4">
    <source>
        <dbReference type="EMBL" id="MDO3381708.1"/>
    </source>
</evidence>
<proteinExistence type="inferred from homology"/>
<comment type="similarity">
    <text evidence="1">Belongs to the DprA/Smf family.</text>
</comment>
<protein>
    <submittedName>
        <fullName evidence="4">DNA-processing protein DprA</fullName>
    </submittedName>
</protein>
<dbReference type="PANTHER" id="PTHR43022">
    <property type="entry name" value="PROTEIN SMF"/>
    <property type="match status" value="1"/>
</dbReference>
<gene>
    <name evidence="4" type="primary">dprA</name>
    <name evidence="4" type="ORF">QWI16_05935</name>
</gene>
<organism evidence="4 5">
    <name type="scientific">Gilvimarinus algae</name>
    <dbReference type="NCBI Taxonomy" id="3058037"/>
    <lineage>
        <taxon>Bacteria</taxon>
        <taxon>Pseudomonadati</taxon>
        <taxon>Pseudomonadota</taxon>
        <taxon>Gammaproteobacteria</taxon>
        <taxon>Cellvibrionales</taxon>
        <taxon>Cellvibrionaceae</taxon>
        <taxon>Gilvimarinus</taxon>
    </lineage>
</organism>
<dbReference type="Pfam" id="PF17782">
    <property type="entry name" value="WHD_DprA"/>
    <property type="match status" value="1"/>
</dbReference>
<sequence length="322" mass="34007">MQSLLPSSALQQLLDARQTPEHPLNRALAADLAWLEQHPDVHPLTLGSNDYPALLADVACCPPLLYVRGKLAALELPQLAIVGSRNPTTGGAAIARDFARCLASGGFAITSGLALGIDGCAHRGALDAGGVTLAVMGTGIDCIYPARHRALAEEIVEAGGALVSEFAPGIRSQASNFPRRNRIISALSLGTMVVEAAVKSGSLITAKYALEQQREVFAVPGSINNPLARGCHSLIRSGAKLVESAEDILSELGGALAYKREQVMESRAPREHWLLSAMGYDPVTLDTLCQRTGQTAGALSAELMDLELEGAVEQRGSYYNRC</sequence>
<dbReference type="Gene3D" id="3.40.50.450">
    <property type="match status" value="1"/>
</dbReference>
<evidence type="ECO:0000259" key="3">
    <source>
        <dbReference type="Pfam" id="PF17782"/>
    </source>
</evidence>
<dbReference type="InterPro" id="IPR041614">
    <property type="entry name" value="DprA_WH"/>
</dbReference>
<keyword evidence="5" id="KW-1185">Reference proteome</keyword>
<dbReference type="EMBL" id="JAULRT010000035">
    <property type="protein sequence ID" value="MDO3381708.1"/>
    <property type="molecule type" value="Genomic_DNA"/>
</dbReference>
<dbReference type="PANTHER" id="PTHR43022:SF1">
    <property type="entry name" value="PROTEIN SMF"/>
    <property type="match status" value="1"/>
</dbReference>
<dbReference type="InterPro" id="IPR036388">
    <property type="entry name" value="WH-like_DNA-bd_sf"/>
</dbReference>
<accession>A0ABT8TCG4</accession>